<gene>
    <name evidence="1" type="ORF">E2C01_099213</name>
</gene>
<keyword evidence="2" id="KW-1185">Reference proteome</keyword>
<accession>A0A5B7JZR6</accession>
<organism evidence="1 2">
    <name type="scientific">Portunus trituberculatus</name>
    <name type="common">Swimming crab</name>
    <name type="synonym">Neptunus trituberculatus</name>
    <dbReference type="NCBI Taxonomy" id="210409"/>
    <lineage>
        <taxon>Eukaryota</taxon>
        <taxon>Metazoa</taxon>
        <taxon>Ecdysozoa</taxon>
        <taxon>Arthropoda</taxon>
        <taxon>Crustacea</taxon>
        <taxon>Multicrustacea</taxon>
        <taxon>Malacostraca</taxon>
        <taxon>Eumalacostraca</taxon>
        <taxon>Eucarida</taxon>
        <taxon>Decapoda</taxon>
        <taxon>Pleocyemata</taxon>
        <taxon>Brachyura</taxon>
        <taxon>Eubrachyura</taxon>
        <taxon>Portunoidea</taxon>
        <taxon>Portunidae</taxon>
        <taxon>Portuninae</taxon>
        <taxon>Portunus</taxon>
    </lineage>
</organism>
<dbReference type="EMBL" id="VSRR010136715">
    <property type="protein sequence ID" value="MPD03572.1"/>
    <property type="molecule type" value="Genomic_DNA"/>
</dbReference>
<proteinExistence type="predicted"/>
<evidence type="ECO:0000313" key="2">
    <source>
        <dbReference type="Proteomes" id="UP000324222"/>
    </source>
</evidence>
<name>A0A5B7JZR6_PORTR</name>
<dbReference type="Proteomes" id="UP000324222">
    <property type="component" value="Unassembled WGS sequence"/>
</dbReference>
<sequence length="85" mass="9366">MMWTTVEFPPQPPPQLAGTEQNVLPDIVKTCITHHLTLRSHPSPSLPSRYPASSVHVTAESRNTFPCTNVWTATATSKQSILVNN</sequence>
<comment type="caution">
    <text evidence="1">The sequence shown here is derived from an EMBL/GenBank/DDBJ whole genome shotgun (WGS) entry which is preliminary data.</text>
</comment>
<reference evidence="1 2" key="1">
    <citation type="submission" date="2019-05" db="EMBL/GenBank/DDBJ databases">
        <title>Another draft genome of Portunus trituberculatus and its Hox gene families provides insights of decapod evolution.</title>
        <authorList>
            <person name="Jeong J.-H."/>
            <person name="Song I."/>
            <person name="Kim S."/>
            <person name="Choi T."/>
            <person name="Kim D."/>
            <person name="Ryu S."/>
            <person name="Kim W."/>
        </authorList>
    </citation>
    <scope>NUCLEOTIDE SEQUENCE [LARGE SCALE GENOMIC DNA]</scope>
    <source>
        <tissue evidence="1">Muscle</tissue>
    </source>
</reference>
<evidence type="ECO:0000313" key="1">
    <source>
        <dbReference type="EMBL" id="MPD03572.1"/>
    </source>
</evidence>
<protein>
    <submittedName>
        <fullName evidence="1">Uncharacterized protein</fullName>
    </submittedName>
</protein>
<dbReference type="AlphaFoldDB" id="A0A5B7JZR6"/>